<keyword evidence="4 8" id="KW-0175">Coiled coil</keyword>
<organism evidence="11 12">
    <name type="scientific">Taurinivorans muris</name>
    <dbReference type="NCBI Taxonomy" id="2787751"/>
    <lineage>
        <taxon>Bacteria</taxon>
        <taxon>Pseudomonadati</taxon>
        <taxon>Thermodesulfobacteriota</taxon>
        <taxon>Desulfovibrionia</taxon>
        <taxon>Desulfovibrionales</taxon>
        <taxon>Desulfovibrionaceae</taxon>
        <taxon>Taurinivorans</taxon>
    </lineage>
</organism>
<name>A0ABY5Y168_9BACT</name>
<evidence type="ECO:0000256" key="3">
    <source>
        <dbReference type="ARBA" id="ARBA00011255"/>
    </source>
</evidence>
<accession>A0ABY5Y168</accession>
<comment type="subcellular location">
    <subcellularLocation>
        <location evidence="1">Bacterial flagellum</location>
    </subcellularLocation>
</comment>
<keyword evidence="11" id="KW-0969">Cilium</keyword>
<keyword evidence="11" id="KW-0282">Flagellum</keyword>
<dbReference type="Pfam" id="PF07195">
    <property type="entry name" value="FliD_C"/>
    <property type="match status" value="1"/>
</dbReference>
<dbReference type="InterPro" id="IPR003481">
    <property type="entry name" value="FliD_N"/>
</dbReference>
<gene>
    <name evidence="11" type="primary">fliD</name>
    <name evidence="11" type="ORF">JBF11_00945</name>
</gene>
<evidence type="ECO:0000256" key="7">
    <source>
        <dbReference type="ARBA" id="ARBA00033192"/>
    </source>
</evidence>
<evidence type="ECO:0000256" key="6">
    <source>
        <dbReference type="ARBA" id="ARBA00033074"/>
    </source>
</evidence>
<evidence type="ECO:0000259" key="10">
    <source>
        <dbReference type="Pfam" id="PF07195"/>
    </source>
</evidence>
<proteinExistence type="inferred from homology"/>
<evidence type="ECO:0000256" key="5">
    <source>
        <dbReference type="ARBA" id="ARBA00023143"/>
    </source>
</evidence>
<dbReference type="Pfam" id="PF02465">
    <property type="entry name" value="FliD_N"/>
    <property type="match status" value="1"/>
</dbReference>
<keyword evidence="11" id="KW-0966">Cell projection</keyword>
<keyword evidence="12" id="KW-1185">Reference proteome</keyword>
<reference evidence="11" key="1">
    <citation type="submission" date="2020-12" db="EMBL/GenBank/DDBJ databases">
        <title>Taurinivorans muris gen. nov., sp. nov., fundamental and realized metabolic niche of a ubiquitous sulfidogenic bacterium in the murine intestine.</title>
        <authorList>
            <person name="Ye H."/>
            <person name="Hanson B.T."/>
            <person name="Loy A."/>
        </authorList>
    </citation>
    <scope>NUCLEOTIDE SEQUENCE</scope>
    <source>
        <strain evidence="11">LT0009</strain>
    </source>
</reference>
<feature type="coiled-coil region" evidence="8">
    <location>
        <begin position="850"/>
        <end position="877"/>
    </location>
</feature>
<evidence type="ECO:0000259" key="9">
    <source>
        <dbReference type="Pfam" id="PF02465"/>
    </source>
</evidence>
<dbReference type="RefSeq" id="WP_334315521.1">
    <property type="nucleotide sequence ID" value="NZ_CP065938.1"/>
</dbReference>
<dbReference type="PANTHER" id="PTHR30288:SF0">
    <property type="entry name" value="FLAGELLAR HOOK-ASSOCIATED PROTEIN 2"/>
    <property type="match status" value="1"/>
</dbReference>
<comment type="subunit">
    <text evidence="3">Homopentamer.</text>
</comment>
<dbReference type="InterPro" id="IPR010810">
    <property type="entry name" value="Flagellin_hook_IN_motif"/>
</dbReference>
<dbReference type="EMBL" id="CP065938">
    <property type="protein sequence ID" value="UWX05927.1"/>
    <property type="molecule type" value="Genomic_DNA"/>
</dbReference>
<sequence>MSNTISGGISFSGLGSGIDTDSIIASLKSAQEIQSNRYKLSQAEYEYRISALEEVVTQMKDALSVLQKYNTANKMYNLSIESSESAVASATVKKTGNTPQGSYTLDVKKTATSSLYCYKQIFDSKDAVINNTGQDETFTYTYKGVTRNINVANGTNLEQLVSRINNDAKNPGVRATLIKNGDGYMFQIQGTGTGAKSDLSISSSLSSLDSSSKVYTGTGAVMSAADSTFTYFYGGKERTFNVPAGMTLDEFVAKFNEDSRQPLKASLKLNGSDYQLQFTDRTTGNAVSNLKTSTTIEALGGKAFGSASDVINSSGSEKTVSYAYLGKNYSVKIADGATVQDLIDEINANPKHDGLEAQFNSATGQIDFTYKDGIVNPGQSGKVVITDSNGKKREIAIEKDMSLRDYVQQFNDYAASNKLDVTAKIDIDASNNATISYVDKDGNPSSLTVECAEVPALEGNAGIAVDYVDPKAACLNADLEGFGKRPVISGRTEAEAARDAFNADPKNAGLTAEVAEGASGYKLVYKDVNGEEVIPDGEKWYRQEAQDAEFYVNGWEQKFTSSSNTFSEVIEGMEITVKSTGKTVLNTTQDSEKIKENIQEVVEALNMVKGTILQLSKVDTEKDTGEYDTDKMSSSLTWQMGSALTGNYGVQLVLSEYNNIVSGSSTGFAKKQSVDDVFGDLFTALSEIGINTNTSTGSENFGLLEIDDKKLDEALEKDSAAVIELLSSSMSGTTTSADFTVASTGVSAKAGSYNVTYDVDANGQATNVYINGVLAQNDPNFPGRWTVGDMHNEAAGVAIQFANGGMAQGSYSSKINIRQGKLNELIEFLKRETVSSTVEGAEQGKIPTIIASFRESIEQLQDKIDSETSRIAAWEQREKLKYSRLEQTLTEYNSKLSTISSYAQQLNAG</sequence>
<evidence type="ECO:0000313" key="12">
    <source>
        <dbReference type="Proteomes" id="UP001058120"/>
    </source>
</evidence>
<evidence type="ECO:0000256" key="4">
    <source>
        <dbReference type="ARBA" id="ARBA00023054"/>
    </source>
</evidence>
<evidence type="ECO:0000313" key="11">
    <source>
        <dbReference type="EMBL" id="UWX05927.1"/>
    </source>
</evidence>
<dbReference type="Pfam" id="PF07196">
    <property type="entry name" value="Flagellin_IN"/>
    <property type="match status" value="1"/>
</dbReference>
<dbReference type="PANTHER" id="PTHR30288">
    <property type="entry name" value="FLAGELLAR CAP/ASSEMBLY PROTEIN FLID"/>
    <property type="match status" value="1"/>
</dbReference>
<evidence type="ECO:0000256" key="8">
    <source>
        <dbReference type="SAM" id="Coils"/>
    </source>
</evidence>
<dbReference type="Proteomes" id="UP001058120">
    <property type="component" value="Chromosome"/>
</dbReference>
<dbReference type="InterPro" id="IPR010809">
    <property type="entry name" value="FliD_C"/>
</dbReference>
<dbReference type="InterPro" id="IPR040026">
    <property type="entry name" value="FliD"/>
</dbReference>
<feature type="domain" description="Flagellar hook-associated protein 2 N-terminal" evidence="9">
    <location>
        <begin position="16"/>
        <end position="113"/>
    </location>
</feature>
<feature type="domain" description="Flagellar hook-associated protein 2 C-terminal" evidence="10">
    <location>
        <begin position="545"/>
        <end position="894"/>
    </location>
</feature>
<keyword evidence="5" id="KW-0975">Bacterial flagellum</keyword>
<evidence type="ECO:0000256" key="2">
    <source>
        <dbReference type="ARBA" id="ARBA00009764"/>
    </source>
</evidence>
<protein>
    <recommendedName>
        <fullName evidence="7">Filament cap protein</fullName>
    </recommendedName>
    <alternativeName>
        <fullName evidence="6">Flagellar cap protein</fullName>
    </alternativeName>
</protein>
<comment type="similarity">
    <text evidence="2">Belongs to the FliD family.</text>
</comment>
<evidence type="ECO:0000256" key="1">
    <source>
        <dbReference type="ARBA" id="ARBA00004365"/>
    </source>
</evidence>